<dbReference type="AlphaFoldDB" id="A0A6J4JBS2"/>
<name>A0A6J4JBS2_9CYAN</name>
<feature type="compositionally biased region" description="Polar residues" evidence="1">
    <location>
        <begin position="40"/>
        <end position="50"/>
    </location>
</feature>
<accession>A0A6J4JBS2</accession>
<feature type="region of interest" description="Disordered" evidence="1">
    <location>
        <begin position="1"/>
        <end position="50"/>
    </location>
</feature>
<dbReference type="EMBL" id="CADCTM010000488">
    <property type="protein sequence ID" value="CAA9272120.1"/>
    <property type="molecule type" value="Genomic_DNA"/>
</dbReference>
<evidence type="ECO:0000313" key="2">
    <source>
        <dbReference type="EMBL" id="CAA9272120.1"/>
    </source>
</evidence>
<protein>
    <submittedName>
        <fullName evidence="2">Uncharacterized protein</fullName>
    </submittedName>
</protein>
<gene>
    <name evidence="2" type="ORF">AVDCRST_MAG92-3020</name>
</gene>
<proteinExistence type="predicted"/>
<sequence>MEKSLEAKAQEVEELHSLGNATGNNQYSKKEETLQRKHSSLTPKPQYGNSQDYLLSRIKRDFPEVIPRIREMKEFTSARAAAIHCGILKKRQHIYVSTPGKMAAKLKEALEPENLASSLQGFTLK</sequence>
<evidence type="ECO:0000256" key="1">
    <source>
        <dbReference type="SAM" id="MobiDB-lite"/>
    </source>
</evidence>
<reference evidence="2" key="1">
    <citation type="submission" date="2020-02" db="EMBL/GenBank/DDBJ databases">
        <authorList>
            <person name="Meier V. D."/>
        </authorList>
    </citation>
    <scope>NUCLEOTIDE SEQUENCE</scope>
    <source>
        <strain evidence="2">AVDCRST_MAG92</strain>
    </source>
</reference>
<feature type="compositionally biased region" description="Basic and acidic residues" evidence="1">
    <location>
        <begin position="1"/>
        <end position="16"/>
    </location>
</feature>
<organism evidence="2">
    <name type="scientific">uncultured Coleofasciculus sp</name>
    <dbReference type="NCBI Taxonomy" id="1267456"/>
    <lineage>
        <taxon>Bacteria</taxon>
        <taxon>Bacillati</taxon>
        <taxon>Cyanobacteriota</taxon>
        <taxon>Cyanophyceae</taxon>
        <taxon>Coleofasciculales</taxon>
        <taxon>Coleofasciculaceae</taxon>
        <taxon>Coleofasciculus</taxon>
        <taxon>environmental samples</taxon>
    </lineage>
</organism>